<dbReference type="InterPro" id="IPR036691">
    <property type="entry name" value="Endo/exonu/phosph_ase_sf"/>
</dbReference>
<comment type="similarity">
    <text evidence="1">Belongs to the DNA repair enzymes AP/ExoA family.</text>
</comment>
<dbReference type="InterPro" id="IPR004808">
    <property type="entry name" value="AP_endonuc_1"/>
</dbReference>
<dbReference type="GO" id="GO:0046872">
    <property type="term" value="F:metal ion binding"/>
    <property type="evidence" value="ECO:0007669"/>
    <property type="project" value="UniProtKB-KW"/>
</dbReference>
<dbReference type="Pfam" id="PF03372">
    <property type="entry name" value="Exo_endo_phos"/>
    <property type="match status" value="1"/>
</dbReference>
<evidence type="ECO:0000313" key="9">
    <source>
        <dbReference type="EMBL" id="AKQ02281.1"/>
    </source>
</evidence>
<feature type="binding site" evidence="6">
    <location>
        <position position="146"/>
    </location>
    <ligand>
        <name>Mg(2+)</name>
        <dbReference type="ChEBI" id="CHEBI:18420"/>
        <label>1</label>
    </ligand>
</feature>
<dbReference type="GO" id="GO:0006284">
    <property type="term" value="P:base-excision repair"/>
    <property type="evidence" value="ECO:0007669"/>
    <property type="project" value="TreeGrafter"/>
</dbReference>
<feature type="site" description="Important for catalytic activity" evidence="7">
    <location>
        <position position="217"/>
    </location>
</feature>
<evidence type="ECO:0000256" key="4">
    <source>
        <dbReference type="ARBA" id="ARBA00022842"/>
    </source>
</evidence>
<dbReference type="PROSITE" id="PS51435">
    <property type="entry name" value="AP_NUCLEASE_F1_4"/>
    <property type="match status" value="1"/>
</dbReference>
<dbReference type="SUPFAM" id="SSF56219">
    <property type="entry name" value="DNase I-like"/>
    <property type="match status" value="1"/>
</dbReference>
<proteinExistence type="inferred from homology"/>
<feature type="binding site" evidence="6">
    <location>
        <position position="243"/>
    </location>
    <ligand>
        <name>Mg(2+)</name>
        <dbReference type="ChEBI" id="CHEBI:18420"/>
        <label>1</label>
    </ligand>
</feature>
<name>A0A0H4T3L1_9BACT</name>
<evidence type="ECO:0000259" key="8">
    <source>
        <dbReference type="Pfam" id="PF03372"/>
    </source>
</evidence>
<evidence type="ECO:0000256" key="1">
    <source>
        <dbReference type="ARBA" id="ARBA00007092"/>
    </source>
</evidence>
<dbReference type="GO" id="GO:0008311">
    <property type="term" value="F:double-stranded DNA 3'-5' DNA exonuclease activity"/>
    <property type="evidence" value="ECO:0007669"/>
    <property type="project" value="UniProtKB-EC"/>
</dbReference>
<feature type="binding site" evidence="6">
    <location>
        <position position="35"/>
    </location>
    <ligand>
        <name>Mg(2+)</name>
        <dbReference type="ChEBI" id="CHEBI:18420"/>
        <label>1</label>
    </ligand>
</feature>
<dbReference type="Gene3D" id="3.60.10.10">
    <property type="entry name" value="Endonuclease/exonuclease/phosphatase"/>
    <property type="match status" value="1"/>
</dbReference>
<organism evidence="9">
    <name type="scientific">uncultured Microgenomates bacterium Rifle_16ft_4_minimus_37633</name>
    <dbReference type="NCBI Taxonomy" id="1665114"/>
    <lineage>
        <taxon>Bacteria</taxon>
        <taxon>Candidatus Microgenomatota</taxon>
        <taxon>environmental samples</taxon>
    </lineage>
</organism>
<sequence>MKIVSWNVNGLRAVVKKGFLEWIRKENPEILCLQEIKIQESEIPFDLIYLDSYNGYFNSSSKRGYSGVAVYSKKKGVLISNKIGNSRFDTEGRFIHLEFPDFNLLNIYVPHGSRDKHNLDYKLVVYHQLLNYLKSLESKKIILLGDFNVAHEEIDLARPNENRDNIMFTPSERFQIDRVIHLGFVDTYRRFNKDSGHYTWWSYMRNARERNLGWRIDYTFVSEILSFKVKEAFILKDVSLGSDHSPIGIEF</sequence>
<protein>
    <submittedName>
        <fullName evidence="9">Exodeoxyribonuclease III, exodeoxyribonuclease III</fullName>
        <ecNumber evidence="9">3.1.11.2</ecNumber>
    </submittedName>
</protein>
<dbReference type="EC" id="3.1.11.2" evidence="9"/>
<reference evidence="9" key="1">
    <citation type="journal article" date="2015" name="ISME J.">
        <title>Aquifer environment selects for microbial species cohorts in sediment and groundwater.</title>
        <authorList>
            <person name="Hug L.A."/>
            <person name="Thomas B.C."/>
            <person name="Brown C.T."/>
            <person name="Frischkorn K.R."/>
            <person name="Williams K.H."/>
            <person name="Tringe S.G."/>
            <person name="Banfield J.F."/>
        </authorList>
    </citation>
    <scope>NUCLEOTIDE SEQUENCE</scope>
</reference>
<accession>A0A0H4T3L1</accession>
<feature type="binding site" evidence="6">
    <location>
        <position position="7"/>
    </location>
    <ligand>
        <name>Mg(2+)</name>
        <dbReference type="ChEBI" id="CHEBI:18420"/>
        <label>1</label>
    </ligand>
</feature>
<evidence type="ECO:0000256" key="3">
    <source>
        <dbReference type="ARBA" id="ARBA00022801"/>
    </source>
</evidence>
<keyword evidence="4 6" id="KW-0460">Magnesium</keyword>
<feature type="site" description="Transition state stabilizer" evidence="7">
    <location>
        <position position="148"/>
    </location>
</feature>
<dbReference type="EMBL" id="KT006999">
    <property type="protein sequence ID" value="AKQ02281.1"/>
    <property type="molecule type" value="Genomic_DNA"/>
</dbReference>
<evidence type="ECO:0000256" key="6">
    <source>
        <dbReference type="PIRSR" id="PIRSR604808-2"/>
    </source>
</evidence>
<feature type="active site" evidence="5">
    <location>
        <position position="108"/>
    </location>
</feature>
<evidence type="ECO:0000256" key="5">
    <source>
        <dbReference type="PIRSR" id="PIRSR604808-1"/>
    </source>
</evidence>
<feature type="site" description="Interaction with DNA substrate" evidence="7">
    <location>
        <position position="244"/>
    </location>
</feature>
<dbReference type="NCBIfam" id="TIGR00633">
    <property type="entry name" value="xth"/>
    <property type="match status" value="1"/>
</dbReference>
<feature type="active site" description="Proton acceptor" evidence="5">
    <location>
        <position position="244"/>
    </location>
</feature>
<evidence type="ECO:0000256" key="2">
    <source>
        <dbReference type="ARBA" id="ARBA00022723"/>
    </source>
</evidence>
<keyword evidence="6" id="KW-0464">Manganese</keyword>
<feature type="binding site" evidence="6">
    <location>
        <position position="244"/>
    </location>
    <ligand>
        <name>Mg(2+)</name>
        <dbReference type="ChEBI" id="CHEBI:18420"/>
        <label>1</label>
    </ligand>
</feature>
<feature type="domain" description="Endonuclease/exonuclease/phosphatase" evidence="8">
    <location>
        <begin position="4"/>
        <end position="244"/>
    </location>
</feature>
<feature type="binding site" evidence="6">
    <location>
        <position position="148"/>
    </location>
    <ligand>
        <name>Mg(2+)</name>
        <dbReference type="ChEBI" id="CHEBI:18420"/>
        <label>1</label>
    </ligand>
</feature>
<evidence type="ECO:0000256" key="7">
    <source>
        <dbReference type="PIRSR" id="PIRSR604808-3"/>
    </source>
</evidence>
<dbReference type="PANTHER" id="PTHR22748:SF6">
    <property type="entry name" value="DNA-(APURINIC OR APYRIMIDINIC SITE) ENDONUCLEASE"/>
    <property type="match status" value="1"/>
</dbReference>
<feature type="active site" description="Proton donor/acceptor" evidence="5">
    <location>
        <position position="146"/>
    </location>
</feature>
<dbReference type="PANTHER" id="PTHR22748">
    <property type="entry name" value="AP ENDONUCLEASE"/>
    <property type="match status" value="1"/>
</dbReference>
<dbReference type="GO" id="GO:0003906">
    <property type="term" value="F:DNA-(apurinic or apyrimidinic site) endonuclease activity"/>
    <property type="evidence" value="ECO:0007669"/>
    <property type="project" value="TreeGrafter"/>
</dbReference>
<dbReference type="InterPro" id="IPR005135">
    <property type="entry name" value="Endo/exonuclease/phosphatase"/>
</dbReference>
<dbReference type="GO" id="GO:0008081">
    <property type="term" value="F:phosphoric diester hydrolase activity"/>
    <property type="evidence" value="ECO:0007669"/>
    <property type="project" value="TreeGrafter"/>
</dbReference>
<keyword evidence="3 9" id="KW-0378">Hydrolase</keyword>
<comment type="cofactor">
    <cofactor evidence="6">
        <name>Mg(2+)</name>
        <dbReference type="ChEBI" id="CHEBI:18420"/>
    </cofactor>
    <cofactor evidence="6">
        <name>Mn(2+)</name>
        <dbReference type="ChEBI" id="CHEBI:29035"/>
    </cofactor>
    <text evidence="6">Probably binds two magnesium or manganese ions per subunit.</text>
</comment>
<dbReference type="NCBIfam" id="TIGR00195">
    <property type="entry name" value="exoDNase_III"/>
    <property type="match status" value="1"/>
</dbReference>
<keyword evidence="2 6" id="KW-0479">Metal-binding</keyword>
<dbReference type="AlphaFoldDB" id="A0A0H4T3L1"/>